<sequence length="685" mass="76788">MSKSTLVAVSPSPPPPPFDPTKPSTPISFPIKTLQDLKSRSYFDSYHFSFNRSSVPLRRNTGALPDRSRILVCHDMKGGYVDDKWVQGCGKNAGYAIWHWYLMDVFVYFAHSLVTLPPPCWTNTAHRHGVKVLGTFITEWDEGKAICREMLATKESAQMYAERLAELAAALGFDGWLINIENDIDRVRIPNLVVFVSHLTKVVHSSVPGGLVIWYDSVTIHGRLAWQNQLNANNKHFFDICDGLFANYSWQENYPKASAEVAGDRKYDVYMGIDVFGRGTYGGGQWTTNVALDVLKRDNVSAAIFAPGWVYESEQPPDFYTAQNKWWSLVEKSWGRVQTYPQVLPFYADFDLGLGSHISLGGQTLSDAPWYNISCQNLQPLLEFHEGSISDIMQVTVDGREASYNGGGNVCFRGKLKRNDHFTARLFKPQLHLSASPISISFSVKSDTRSELSLLLQFSSPSNETKSLFMAPNDSISRVGNMFLPCHLTSTQTKSDWTVHETNLVLDGYTLTEISAFCSTPDDLTEKANTLEYFALLGHISIKSQQKTKIFPLASSWVIEAHDVKIVPGGSGSKTLSCKLQWRLKYPKEDFAFTRYNVYAEDLKSSDYRPSKVMEEPRSEKVFLGTAHVNAYYVSELFAGSDVKGVRFVVQPCGEDGTWQELDASPNLLVEIERPSSKLCCCGLI</sequence>
<dbReference type="Gene3D" id="3.20.20.80">
    <property type="entry name" value="Glycosidases"/>
    <property type="match status" value="1"/>
</dbReference>
<keyword evidence="4" id="KW-0963">Cytoplasm</keyword>
<feature type="domain" description="Cytosolic endo-beta-N-acetylglucosaminidase TIM barrel" evidence="9">
    <location>
        <begin position="81"/>
        <end position="357"/>
    </location>
</feature>
<evidence type="ECO:0000259" key="9">
    <source>
        <dbReference type="Pfam" id="PF03644"/>
    </source>
</evidence>
<evidence type="ECO:0000313" key="12">
    <source>
        <dbReference type="RefSeq" id="XP_010452448.1"/>
    </source>
</evidence>
<evidence type="ECO:0000256" key="5">
    <source>
        <dbReference type="ARBA" id="ARBA00022801"/>
    </source>
</evidence>
<comment type="similarity">
    <text evidence="2">Belongs to the glycosyl hydrolase 85 family.</text>
</comment>
<reference evidence="12" key="2">
    <citation type="submission" date="2025-08" db="UniProtKB">
        <authorList>
            <consortium name="RefSeq"/>
        </authorList>
    </citation>
    <scope>IDENTIFICATION</scope>
    <source>
        <tissue evidence="12">Leaf</tissue>
    </source>
</reference>
<dbReference type="CDD" id="cd06547">
    <property type="entry name" value="GH85_ENGase"/>
    <property type="match status" value="1"/>
</dbReference>
<feature type="compositionally biased region" description="Pro residues" evidence="8">
    <location>
        <begin position="11"/>
        <end position="20"/>
    </location>
</feature>
<reference evidence="11" key="1">
    <citation type="journal article" date="2014" name="Nat. Commun.">
        <title>The emerging biofuel crop Camelina sativa retains a highly undifferentiated hexaploid genome structure.</title>
        <authorList>
            <person name="Kagale S."/>
            <person name="Koh C."/>
            <person name="Nixon J."/>
            <person name="Bollina V."/>
            <person name="Clarke W.E."/>
            <person name="Tuteja R."/>
            <person name="Spillane C."/>
            <person name="Robinson S.J."/>
            <person name="Links M.G."/>
            <person name="Clarke C."/>
            <person name="Higgins E.E."/>
            <person name="Huebert T."/>
            <person name="Sharpe A.G."/>
            <person name="Parkin I.A."/>
        </authorList>
    </citation>
    <scope>NUCLEOTIDE SEQUENCE [LARGE SCALE GENOMIC DNA]</scope>
    <source>
        <strain evidence="11">cv. DH55</strain>
    </source>
</reference>
<proteinExistence type="inferred from homology"/>
<dbReference type="Pfam" id="PF25529">
    <property type="entry name" value="Ig_ENGASE1_C"/>
    <property type="match status" value="1"/>
</dbReference>
<protein>
    <recommendedName>
        <fullName evidence="3">mannosyl-glycoprotein endo-beta-N-acetylglucosaminidase</fullName>
        <ecNumber evidence="3">3.2.1.96</ecNumber>
    </recommendedName>
</protein>
<keyword evidence="6" id="KW-0326">Glycosidase</keyword>
<dbReference type="PANTHER" id="PTHR13246:SF1">
    <property type="entry name" value="CYTOSOLIC ENDO-BETA-N-ACETYLGLUCOSAMINIDASE"/>
    <property type="match status" value="1"/>
</dbReference>
<dbReference type="Pfam" id="PF03644">
    <property type="entry name" value="Glyco_hydro_85"/>
    <property type="match status" value="1"/>
</dbReference>
<dbReference type="InterPro" id="IPR057882">
    <property type="entry name" value="ENGase_C"/>
</dbReference>
<accession>A0ABM0V896</accession>
<dbReference type="PANTHER" id="PTHR13246">
    <property type="entry name" value="ENDO BETA N-ACETYLGLUCOSAMINIDASE"/>
    <property type="match status" value="1"/>
</dbReference>
<evidence type="ECO:0000256" key="1">
    <source>
        <dbReference type="ARBA" id="ARBA00004514"/>
    </source>
</evidence>
<dbReference type="InterPro" id="IPR032979">
    <property type="entry name" value="ENGase"/>
</dbReference>
<evidence type="ECO:0000256" key="2">
    <source>
        <dbReference type="ARBA" id="ARBA00007849"/>
    </source>
</evidence>
<feature type="domain" description="Cytosolic endo-beta-N-acetylglucosaminidase C-terminal" evidence="10">
    <location>
        <begin position="551"/>
        <end position="672"/>
    </location>
</feature>
<gene>
    <name evidence="12" type="primary">LOC104734546</name>
</gene>
<evidence type="ECO:0000256" key="8">
    <source>
        <dbReference type="SAM" id="MobiDB-lite"/>
    </source>
</evidence>
<organism evidence="11 12">
    <name type="scientific">Camelina sativa</name>
    <name type="common">False flax</name>
    <name type="synonym">Myagrum sativum</name>
    <dbReference type="NCBI Taxonomy" id="90675"/>
    <lineage>
        <taxon>Eukaryota</taxon>
        <taxon>Viridiplantae</taxon>
        <taxon>Streptophyta</taxon>
        <taxon>Embryophyta</taxon>
        <taxon>Tracheophyta</taxon>
        <taxon>Spermatophyta</taxon>
        <taxon>Magnoliopsida</taxon>
        <taxon>eudicotyledons</taxon>
        <taxon>Gunneridae</taxon>
        <taxon>Pentapetalae</taxon>
        <taxon>rosids</taxon>
        <taxon>malvids</taxon>
        <taxon>Brassicales</taxon>
        <taxon>Brassicaceae</taxon>
        <taxon>Camelineae</taxon>
        <taxon>Camelina</taxon>
    </lineage>
</organism>
<evidence type="ECO:0000256" key="4">
    <source>
        <dbReference type="ARBA" id="ARBA00022490"/>
    </source>
</evidence>
<comment type="catalytic activity">
    <reaction evidence="7">
        <text>an N(4)-(oligosaccharide-(1-&gt;3)-[oligosaccharide-(1-&gt;6)]-beta-D-Man-(1-&gt;4)-beta-D-GlcNAc-(1-&gt;4)-alpha-D-GlcNAc)-L-asparaginyl-[protein] + H2O = an oligosaccharide-(1-&gt;3)-[oligosaccharide-(1-&gt;6)]-beta-D-Man-(1-&gt;4)-D-GlcNAc + N(4)-(N-acetyl-beta-D-glucosaminyl)-L-asparaginyl-[protein]</text>
        <dbReference type="Rhea" id="RHEA:73067"/>
        <dbReference type="Rhea" id="RHEA-COMP:12603"/>
        <dbReference type="Rhea" id="RHEA-COMP:18176"/>
        <dbReference type="ChEBI" id="CHEBI:15377"/>
        <dbReference type="ChEBI" id="CHEBI:132248"/>
        <dbReference type="ChEBI" id="CHEBI:192714"/>
        <dbReference type="ChEBI" id="CHEBI:192715"/>
        <dbReference type="EC" id="3.2.1.96"/>
    </reaction>
</comment>
<dbReference type="EC" id="3.2.1.96" evidence="3"/>
<dbReference type="Gene3D" id="2.60.120.260">
    <property type="entry name" value="Galactose-binding domain-like"/>
    <property type="match status" value="1"/>
</dbReference>
<dbReference type="InterPro" id="IPR005201">
    <property type="entry name" value="TIM_ENGase"/>
</dbReference>
<evidence type="ECO:0000256" key="6">
    <source>
        <dbReference type="ARBA" id="ARBA00023295"/>
    </source>
</evidence>
<evidence type="ECO:0000313" key="11">
    <source>
        <dbReference type="Proteomes" id="UP000694864"/>
    </source>
</evidence>
<keyword evidence="11" id="KW-1185">Reference proteome</keyword>
<dbReference type="RefSeq" id="XP_010452448.1">
    <property type="nucleotide sequence ID" value="XM_010454146.2"/>
</dbReference>
<dbReference type="Proteomes" id="UP000694864">
    <property type="component" value="Chromosome 13"/>
</dbReference>
<feature type="region of interest" description="Disordered" evidence="8">
    <location>
        <begin position="1"/>
        <end position="24"/>
    </location>
</feature>
<evidence type="ECO:0000256" key="7">
    <source>
        <dbReference type="ARBA" id="ARBA00034414"/>
    </source>
</evidence>
<keyword evidence="5" id="KW-0378">Hydrolase</keyword>
<name>A0ABM0V896_CAMSA</name>
<comment type="subcellular location">
    <subcellularLocation>
        <location evidence="1">Cytoplasm</location>
        <location evidence="1">Cytosol</location>
    </subcellularLocation>
</comment>
<evidence type="ECO:0000259" key="10">
    <source>
        <dbReference type="Pfam" id="PF25529"/>
    </source>
</evidence>
<dbReference type="GeneID" id="104734546"/>
<evidence type="ECO:0000256" key="3">
    <source>
        <dbReference type="ARBA" id="ARBA00012566"/>
    </source>
</evidence>